<dbReference type="InterPro" id="IPR011991">
    <property type="entry name" value="ArsR-like_HTH"/>
</dbReference>
<feature type="domain" description="HTH iclR-type" evidence="4">
    <location>
        <begin position="10"/>
        <end position="69"/>
    </location>
</feature>
<dbReference type="InterPro" id="IPR050707">
    <property type="entry name" value="HTH_MetabolicPath_Reg"/>
</dbReference>
<evidence type="ECO:0000259" key="4">
    <source>
        <dbReference type="PROSITE" id="PS51077"/>
    </source>
</evidence>
<dbReference type="Gene3D" id="1.10.10.10">
    <property type="entry name" value="Winged helix-like DNA-binding domain superfamily/Winged helix DNA-binding domain"/>
    <property type="match status" value="1"/>
</dbReference>
<dbReference type="PROSITE" id="PS51078">
    <property type="entry name" value="ICLR_ED"/>
    <property type="match status" value="1"/>
</dbReference>
<dbReference type="Pfam" id="PF01614">
    <property type="entry name" value="IclR_C"/>
    <property type="match status" value="1"/>
</dbReference>
<accession>A0ABD5MN72</accession>
<feature type="domain" description="IclR-ED" evidence="5">
    <location>
        <begin position="70"/>
        <end position="254"/>
    </location>
</feature>
<keyword evidence="2" id="KW-0238">DNA-binding</keyword>
<evidence type="ECO:0000256" key="1">
    <source>
        <dbReference type="ARBA" id="ARBA00023015"/>
    </source>
</evidence>
<dbReference type="RefSeq" id="WP_222921389.1">
    <property type="nucleotide sequence ID" value="NZ_CP082286.1"/>
</dbReference>
<comment type="caution">
    <text evidence="6">The sequence shown here is derived from an EMBL/GenBank/DDBJ whole genome shotgun (WGS) entry which is preliminary data.</text>
</comment>
<dbReference type="GO" id="GO:0003677">
    <property type="term" value="F:DNA binding"/>
    <property type="evidence" value="ECO:0007669"/>
    <property type="project" value="UniProtKB-KW"/>
</dbReference>
<dbReference type="PANTHER" id="PTHR30136">
    <property type="entry name" value="HELIX-TURN-HELIX TRANSCRIPTIONAL REGULATOR, ICLR FAMILY"/>
    <property type="match status" value="1"/>
</dbReference>
<name>A0ABD5MN72_9EURY</name>
<dbReference type="InterPro" id="IPR036390">
    <property type="entry name" value="WH_DNA-bd_sf"/>
</dbReference>
<keyword evidence="1" id="KW-0805">Transcription regulation</keyword>
<dbReference type="CDD" id="cd00090">
    <property type="entry name" value="HTH_ARSR"/>
    <property type="match status" value="1"/>
</dbReference>
<proteinExistence type="predicted"/>
<dbReference type="GeneID" id="67211513"/>
<dbReference type="GO" id="GO:0006355">
    <property type="term" value="P:regulation of DNA-templated transcription"/>
    <property type="evidence" value="ECO:0007669"/>
    <property type="project" value="UniProtKB-ARBA"/>
</dbReference>
<dbReference type="PANTHER" id="PTHR30136:SF35">
    <property type="entry name" value="HTH-TYPE TRANSCRIPTIONAL REGULATOR RV1719"/>
    <property type="match status" value="1"/>
</dbReference>
<dbReference type="PROSITE" id="PS51077">
    <property type="entry name" value="HTH_ICLR"/>
    <property type="match status" value="1"/>
</dbReference>
<dbReference type="InterPro" id="IPR036388">
    <property type="entry name" value="WH-like_DNA-bd_sf"/>
</dbReference>
<keyword evidence="3" id="KW-0804">Transcription</keyword>
<gene>
    <name evidence="6" type="ORF">ACFFOL_04085</name>
</gene>
<keyword evidence="7" id="KW-1185">Reference proteome</keyword>
<dbReference type="Pfam" id="PF09339">
    <property type="entry name" value="HTH_IclR"/>
    <property type="match status" value="1"/>
</dbReference>
<dbReference type="SUPFAM" id="SSF46785">
    <property type="entry name" value="Winged helix' DNA-binding domain"/>
    <property type="match status" value="1"/>
</dbReference>
<evidence type="ECO:0000256" key="2">
    <source>
        <dbReference type="ARBA" id="ARBA00023125"/>
    </source>
</evidence>
<dbReference type="InterPro" id="IPR005471">
    <property type="entry name" value="Tscrpt_reg_IclR_N"/>
</dbReference>
<protein>
    <submittedName>
        <fullName evidence="6">IclR family transcriptional regulator</fullName>
    </submittedName>
</protein>
<dbReference type="InterPro" id="IPR014757">
    <property type="entry name" value="Tscrpt_reg_IclR_C"/>
</dbReference>
<dbReference type="Gene3D" id="3.30.450.40">
    <property type="match status" value="1"/>
</dbReference>
<evidence type="ECO:0000313" key="6">
    <source>
        <dbReference type="EMBL" id="MFB9823367.1"/>
    </source>
</evidence>
<dbReference type="Proteomes" id="UP001589595">
    <property type="component" value="Unassembled WGS sequence"/>
</dbReference>
<evidence type="ECO:0000313" key="7">
    <source>
        <dbReference type="Proteomes" id="UP001589595"/>
    </source>
</evidence>
<dbReference type="EMBL" id="JBHMAJ010000002">
    <property type="protein sequence ID" value="MFB9823367.1"/>
    <property type="molecule type" value="Genomic_DNA"/>
</dbReference>
<dbReference type="FunFam" id="1.10.10.10:FF:000056">
    <property type="entry name" value="IclR family transcriptional regulator"/>
    <property type="match status" value="1"/>
</dbReference>
<sequence length="255" mass="27892">MANNGSQRTIGSVERSYEVLQELQDQEACGVSELATALGIPKSTVHKHLRTLVDLGYVRQCDGQYRVGFKLLEHGGVVRDRCRIYKYGRPKIEELVADVGEMALLSIRDEDRGVFLFRSNDRYNLKASLSMGARFNLHSNGAGKAMLAASDDEFVQNYVEITGLPAETPHTITEPDALHDELEAIRSRGYARNQGERETGIQAVSAAIRDDVTGDVGAISISVPTGSPAVDNLDDEYAQAVQRAASELSLQLTHS</sequence>
<reference evidence="6" key="1">
    <citation type="submission" date="2024-09" db="EMBL/GenBank/DDBJ databases">
        <authorList>
            <person name="Sun Q."/>
        </authorList>
    </citation>
    <scope>NUCLEOTIDE SEQUENCE [LARGE SCALE GENOMIC DNA]</scope>
    <source>
        <strain evidence="6">JCM 31273</strain>
    </source>
</reference>
<dbReference type="SUPFAM" id="SSF55781">
    <property type="entry name" value="GAF domain-like"/>
    <property type="match status" value="1"/>
</dbReference>
<evidence type="ECO:0000256" key="3">
    <source>
        <dbReference type="ARBA" id="ARBA00023163"/>
    </source>
</evidence>
<dbReference type="InterPro" id="IPR029016">
    <property type="entry name" value="GAF-like_dom_sf"/>
</dbReference>
<dbReference type="AlphaFoldDB" id="A0ABD5MN72"/>
<evidence type="ECO:0000259" key="5">
    <source>
        <dbReference type="PROSITE" id="PS51078"/>
    </source>
</evidence>
<organism evidence="6 7">
    <name type="scientific">Halobaculum roseum</name>
    <dbReference type="NCBI Taxonomy" id="2175149"/>
    <lineage>
        <taxon>Archaea</taxon>
        <taxon>Methanobacteriati</taxon>
        <taxon>Methanobacteriota</taxon>
        <taxon>Stenosarchaea group</taxon>
        <taxon>Halobacteria</taxon>
        <taxon>Halobacteriales</taxon>
        <taxon>Haloferacaceae</taxon>
        <taxon>Halobaculum</taxon>
    </lineage>
</organism>
<dbReference type="SMART" id="SM00346">
    <property type="entry name" value="HTH_ICLR"/>
    <property type="match status" value="1"/>
</dbReference>